<dbReference type="PIRSF" id="PIRSF000137">
    <property type="entry name" value="Alcohol_oxidase"/>
    <property type="match status" value="1"/>
</dbReference>
<reference evidence="5" key="1">
    <citation type="journal article" date="2012" name="PLoS Genet.">
        <title>The genomes of the fungal plant pathogens Cladosporium fulvum and Dothistroma septosporum reveal adaptation to different hosts and lifestyles but also signatures of common ancestry.</title>
        <authorList>
            <person name="de Wit P.J.G.M."/>
            <person name="van der Burgt A."/>
            <person name="Oekmen B."/>
            <person name="Stergiopoulos I."/>
            <person name="Abd-Elsalam K.A."/>
            <person name="Aerts A.L."/>
            <person name="Bahkali A.H."/>
            <person name="Beenen H.G."/>
            <person name="Chettri P."/>
            <person name="Cox M.P."/>
            <person name="Datema E."/>
            <person name="de Vries R.P."/>
            <person name="Dhillon B."/>
            <person name="Ganley A.R."/>
            <person name="Griffiths S.A."/>
            <person name="Guo Y."/>
            <person name="Hamelin R.C."/>
            <person name="Henrissat B."/>
            <person name="Kabir M.S."/>
            <person name="Jashni M.K."/>
            <person name="Kema G."/>
            <person name="Klaubauf S."/>
            <person name="Lapidus A."/>
            <person name="Levasseur A."/>
            <person name="Lindquist E."/>
            <person name="Mehrabi R."/>
            <person name="Ohm R.A."/>
            <person name="Owen T.J."/>
            <person name="Salamov A."/>
            <person name="Schwelm A."/>
            <person name="Schijlen E."/>
            <person name="Sun H."/>
            <person name="van den Burg H.A."/>
            <person name="van Ham R.C.H.J."/>
            <person name="Zhang S."/>
            <person name="Goodwin S.B."/>
            <person name="Grigoriev I.V."/>
            <person name="Collemare J."/>
            <person name="Bradshaw R.E."/>
        </authorList>
    </citation>
    <scope>NUCLEOTIDE SEQUENCE [LARGE SCALE GENOMIC DNA]</scope>
    <source>
        <strain evidence="5">NZE10 / CBS 128990</strain>
    </source>
</reference>
<dbReference type="STRING" id="675120.M2Y484"/>
<feature type="domain" description="Glucose-methanol-choline oxidoreductase N-terminal" evidence="3">
    <location>
        <begin position="254"/>
        <end position="268"/>
    </location>
</feature>
<dbReference type="Gene3D" id="3.30.560.10">
    <property type="entry name" value="Glucose Oxidase, domain 3"/>
    <property type="match status" value="1"/>
</dbReference>
<dbReference type="OrthoDB" id="269227at2759"/>
<accession>M2Y484</accession>
<keyword evidence="5" id="KW-1185">Reference proteome</keyword>
<comment type="similarity">
    <text evidence="1">Belongs to the GMC oxidoreductase family.</text>
</comment>
<dbReference type="InterPro" id="IPR036188">
    <property type="entry name" value="FAD/NAD-bd_sf"/>
</dbReference>
<dbReference type="Pfam" id="PF05199">
    <property type="entry name" value="GMC_oxred_C"/>
    <property type="match status" value="1"/>
</dbReference>
<dbReference type="GO" id="GO:0016614">
    <property type="term" value="F:oxidoreductase activity, acting on CH-OH group of donors"/>
    <property type="evidence" value="ECO:0007669"/>
    <property type="project" value="InterPro"/>
</dbReference>
<dbReference type="Proteomes" id="UP000016933">
    <property type="component" value="Unassembled WGS sequence"/>
</dbReference>
<dbReference type="PROSITE" id="PS00624">
    <property type="entry name" value="GMC_OXRED_2"/>
    <property type="match status" value="1"/>
</dbReference>
<dbReference type="HOGENOM" id="CLU_002865_6_3_1"/>
<organism evidence="4 5">
    <name type="scientific">Dothistroma septosporum (strain NZE10 / CBS 128990)</name>
    <name type="common">Red band needle blight fungus</name>
    <name type="synonym">Mycosphaerella pini</name>
    <dbReference type="NCBI Taxonomy" id="675120"/>
    <lineage>
        <taxon>Eukaryota</taxon>
        <taxon>Fungi</taxon>
        <taxon>Dikarya</taxon>
        <taxon>Ascomycota</taxon>
        <taxon>Pezizomycotina</taxon>
        <taxon>Dothideomycetes</taxon>
        <taxon>Dothideomycetidae</taxon>
        <taxon>Mycosphaerellales</taxon>
        <taxon>Mycosphaerellaceae</taxon>
        <taxon>Dothistroma</taxon>
    </lineage>
</organism>
<dbReference type="PANTHER" id="PTHR11552">
    <property type="entry name" value="GLUCOSE-METHANOL-CHOLINE GMC OXIDOREDUCTASE"/>
    <property type="match status" value="1"/>
</dbReference>
<keyword evidence="2" id="KW-0274">FAD</keyword>
<dbReference type="eggNOG" id="KOG1238">
    <property type="taxonomic scope" value="Eukaryota"/>
</dbReference>
<feature type="binding site" evidence="2">
    <location>
        <position position="86"/>
    </location>
    <ligand>
        <name>FAD</name>
        <dbReference type="ChEBI" id="CHEBI:57692"/>
    </ligand>
</feature>
<dbReference type="OMA" id="ATGWDWE"/>
<evidence type="ECO:0000313" key="5">
    <source>
        <dbReference type="Proteomes" id="UP000016933"/>
    </source>
</evidence>
<reference evidence="4 5" key="2">
    <citation type="journal article" date="2012" name="PLoS Pathog.">
        <title>Diverse lifestyles and strategies of plant pathogenesis encoded in the genomes of eighteen Dothideomycetes fungi.</title>
        <authorList>
            <person name="Ohm R.A."/>
            <person name="Feau N."/>
            <person name="Henrissat B."/>
            <person name="Schoch C.L."/>
            <person name="Horwitz B.A."/>
            <person name="Barry K.W."/>
            <person name="Condon B.J."/>
            <person name="Copeland A.C."/>
            <person name="Dhillon B."/>
            <person name="Glaser F."/>
            <person name="Hesse C.N."/>
            <person name="Kosti I."/>
            <person name="LaButti K."/>
            <person name="Lindquist E.A."/>
            <person name="Lucas S."/>
            <person name="Salamov A.A."/>
            <person name="Bradshaw R.E."/>
            <person name="Ciuffetti L."/>
            <person name="Hamelin R.C."/>
            <person name="Kema G.H.J."/>
            <person name="Lawrence C."/>
            <person name="Scott J.A."/>
            <person name="Spatafora J.W."/>
            <person name="Turgeon B.G."/>
            <person name="de Wit P.J.G.M."/>
            <person name="Zhong S."/>
            <person name="Goodwin S.B."/>
            <person name="Grigoriev I.V."/>
        </authorList>
    </citation>
    <scope>NUCLEOTIDE SEQUENCE [LARGE SCALE GENOMIC DNA]</scope>
    <source>
        <strain evidence="5">NZE10 / CBS 128990</strain>
    </source>
</reference>
<dbReference type="SUPFAM" id="SSF54373">
    <property type="entry name" value="FAD-linked reductases, C-terminal domain"/>
    <property type="match status" value="1"/>
</dbReference>
<sequence length="549" mass="59496">MASQQAYDYIIAGGTAGCVIASHLKQARPDFSIAIIERGPDERKHPLVLSPLGVSQLKDVGLDSIYPTEPQSHLNNRRIELHAGNVVSGSSAVNYGLWMRGDRKDYDYWASLIGDNQWGYEGLLPYFKRCETHYDPGGERAQHGFDGPMKSFTGRQYPLREPVLEGLKHLGLREIKDANGGSPLGISPYVENWSPTRQPSGLVYDLSGVGLVTNATIKRILLSSDSEQDPVAKGIELTDGRKLKAKREVILSCGAYRTPQVLMLSGIGPSARLSQLGIKTVVESPDVGNNLWDHLGVFLCCKLDPKAAEEGLAVGNAKFMSSPRNLEGSACNWMTIDKFPHDQLQVALQQDAKGATESDNEHHLLGARAHHCVMLVYMPISLGEGYDVGMDGEHVSVGVMNFQPTARGTITLRSTNPNDLPLIDPCYASTHHDKYVMRAATRKTLSLIEAPSLKSVIIGERPPVGRRPISAMSSDEEIDERVKGCAMSIQHGAGTTAIGKVVDAELCVKGVQGLRVCDASVLPAPVAATIQATVYAVAEKMADIILSRL</sequence>
<evidence type="ECO:0000256" key="1">
    <source>
        <dbReference type="ARBA" id="ARBA00010790"/>
    </source>
</evidence>
<dbReference type="Pfam" id="PF00732">
    <property type="entry name" value="GMC_oxred_N"/>
    <property type="match status" value="1"/>
</dbReference>
<gene>
    <name evidence="4" type="ORF">DOTSEDRAFT_72471</name>
</gene>
<evidence type="ECO:0000313" key="4">
    <source>
        <dbReference type="EMBL" id="EME43104.1"/>
    </source>
</evidence>
<dbReference type="AlphaFoldDB" id="M2Y484"/>
<protein>
    <recommendedName>
        <fullName evidence="3">Glucose-methanol-choline oxidoreductase N-terminal domain-containing protein</fullName>
    </recommendedName>
</protein>
<dbReference type="Gene3D" id="3.50.50.60">
    <property type="entry name" value="FAD/NAD(P)-binding domain"/>
    <property type="match status" value="1"/>
</dbReference>
<dbReference type="InterPro" id="IPR007867">
    <property type="entry name" value="GMC_OxRtase_C"/>
</dbReference>
<keyword evidence="2" id="KW-0285">Flavoprotein</keyword>
<name>M2Y484_DOTSN</name>
<dbReference type="SUPFAM" id="SSF51905">
    <property type="entry name" value="FAD/NAD(P)-binding domain"/>
    <property type="match status" value="1"/>
</dbReference>
<dbReference type="PANTHER" id="PTHR11552:SF123">
    <property type="entry name" value="GMC OXIDOREDUCTASE (AFU_ORTHOLOGUE AFUA_2G01770)-RELATED"/>
    <property type="match status" value="1"/>
</dbReference>
<evidence type="ECO:0000256" key="2">
    <source>
        <dbReference type="PIRSR" id="PIRSR000137-2"/>
    </source>
</evidence>
<dbReference type="InterPro" id="IPR012132">
    <property type="entry name" value="GMC_OxRdtase"/>
</dbReference>
<dbReference type="InterPro" id="IPR000172">
    <property type="entry name" value="GMC_OxRdtase_N"/>
</dbReference>
<proteinExistence type="inferred from homology"/>
<evidence type="ECO:0000259" key="3">
    <source>
        <dbReference type="PROSITE" id="PS00624"/>
    </source>
</evidence>
<dbReference type="EMBL" id="KB446540">
    <property type="protein sequence ID" value="EME43104.1"/>
    <property type="molecule type" value="Genomic_DNA"/>
</dbReference>
<dbReference type="GO" id="GO:0050660">
    <property type="term" value="F:flavin adenine dinucleotide binding"/>
    <property type="evidence" value="ECO:0007669"/>
    <property type="project" value="InterPro"/>
</dbReference>
<comment type="cofactor">
    <cofactor evidence="2">
        <name>FAD</name>
        <dbReference type="ChEBI" id="CHEBI:57692"/>
    </cofactor>
</comment>